<accession>A0A1D2MSD6</accession>
<dbReference type="PANTHER" id="PTHR14482">
    <property type="entry name" value="CHROMOSOME 12 ORF 43 HOMOLOG"/>
    <property type="match status" value="1"/>
</dbReference>
<organism evidence="8 9">
    <name type="scientific">Orchesella cincta</name>
    <name type="common">Springtail</name>
    <name type="synonym">Podura cincta</name>
    <dbReference type="NCBI Taxonomy" id="48709"/>
    <lineage>
        <taxon>Eukaryota</taxon>
        <taxon>Metazoa</taxon>
        <taxon>Ecdysozoa</taxon>
        <taxon>Arthropoda</taxon>
        <taxon>Hexapoda</taxon>
        <taxon>Collembola</taxon>
        <taxon>Entomobryomorpha</taxon>
        <taxon>Entomobryoidea</taxon>
        <taxon>Orchesellidae</taxon>
        <taxon>Orchesellinae</taxon>
        <taxon>Orchesella</taxon>
    </lineage>
</organism>
<comment type="caution">
    <text evidence="8">The sequence shown here is derived from an EMBL/GenBank/DDBJ whole genome shotgun (WGS) entry which is preliminary data.</text>
</comment>
<evidence type="ECO:0000256" key="7">
    <source>
        <dbReference type="SAM" id="MobiDB-lite"/>
    </source>
</evidence>
<evidence type="ECO:0000256" key="3">
    <source>
        <dbReference type="ARBA" id="ARBA00013465"/>
    </source>
</evidence>
<comment type="similarity">
    <text evidence="2">Belongs to the CUSTOS family.</text>
</comment>
<feature type="compositionally biased region" description="Basic and acidic residues" evidence="7">
    <location>
        <begin position="175"/>
        <end position="184"/>
    </location>
</feature>
<keyword evidence="6" id="KW-0539">Nucleus</keyword>
<keyword evidence="4" id="KW-0217">Developmental protein</keyword>
<dbReference type="GO" id="GO:0016055">
    <property type="term" value="P:Wnt signaling pathway"/>
    <property type="evidence" value="ECO:0007669"/>
    <property type="project" value="UniProtKB-KW"/>
</dbReference>
<feature type="region of interest" description="Disordered" evidence="7">
    <location>
        <begin position="52"/>
        <end position="122"/>
    </location>
</feature>
<dbReference type="AlphaFoldDB" id="A0A1D2MSD6"/>
<feature type="region of interest" description="Disordered" evidence="7">
    <location>
        <begin position="175"/>
        <end position="231"/>
    </location>
</feature>
<reference evidence="8 9" key="1">
    <citation type="journal article" date="2016" name="Genome Biol. Evol.">
        <title>Gene Family Evolution Reflects Adaptation to Soil Environmental Stressors in the Genome of the Collembolan Orchesella cincta.</title>
        <authorList>
            <person name="Faddeeva-Vakhrusheva A."/>
            <person name="Derks M.F."/>
            <person name="Anvar S.Y."/>
            <person name="Agamennone V."/>
            <person name="Suring W."/>
            <person name="Smit S."/>
            <person name="van Straalen N.M."/>
            <person name="Roelofs D."/>
        </authorList>
    </citation>
    <scope>NUCLEOTIDE SEQUENCE [LARGE SCALE GENOMIC DNA]</scope>
    <source>
        <tissue evidence="8">Mixed pool</tissue>
    </source>
</reference>
<dbReference type="OMA" id="TCESIVN"/>
<keyword evidence="5" id="KW-0879">Wnt signaling pathway</keyword>
<keyword evidence="9" id="KW-1185">Reference proteome</keyword>
<proteinExistence type="inferred from homology"/>
<evidence type="ECO:0000256" key="5">
    <source>
        <dbReference type="ARBA" id="ARBA00022687"/>
    </source>
</evidence>
<protein>
    <recommendedName>
        <fullName evidence="3">Protein CUSTOS</fullName>
    </recommendedName>
</protein>
<dbReference type="EMBL" id="LJIJ01000606">
    <property type="protein sequence ID" value="ODM95926.1"/>
    <property type="molecule type" value="Genomic_DNA"/>
</dbReference>
<evidence type="ECO:0000256" key="2">
    <source>
        <dbReference type="ARBA" id="ARBA00008632"/>
    </source>
</evidence>
<evidence type="ECO:0000256" key="6">
    <source>
        <dbReference type="ARBA" id="ARBA00023242"/>
    </source>
</evidence>
<dbReference type="InterPro" id="IPR026694">
    <property type="entry name" value="CUSTOS"/>
</dbReference>
<feature type="compositionally biased region" description="Basic residues" evidence="7">
    <location>
        <begin position="185"/>
        <end position="199"/>
    </location>
</feature>
<evidence type="ECO:0000256" key="4">
    <source>
        <dbReference type="ARBA" id="ARBA00022473"/>
    </source>
</evidence>
<evidence type="ECO:0000256" key="1">
    <source>
        <dbReference type="ARBA" id="ARBA00004259"/>
    </source>
</evidence>
<gene>
    <name evidence="8" type="ORF">Ocin01_10760</name>
</gene>
<evidence type="ECO:0000313" key="9">
    <source>
        <dbReference type="Proteomes" id="UP000094527"/>
    </source>
</evidence>
<sequence>MKPPPPPRAKGPLGSLEIFIKGVDKTAEIGNSASKGGYLTNFYLMFDEDELRRMKSSSSDTDEEEKRKLASAVDPTFMKTSNSKCDNAGTSNSEQPEAPPSKRMKSSDDSVELNEFDKPYSLSVTPDCQKFIAKQLSESLEKNIKGISPPPLPSEAKEVSDTGIKLFATSQVHVTAKDLDETKQPRRKLGNRKVKKKYPNKNGTSHSSDSESEDERLKSVAVSADWVHQND</sequence>
<name>A0A1D2MSD6_ORCCI</name>
<feature type="compositionally biased region" description="Polar residues" evidence="7">
    <location>
        <begin position="78"/>
        <end position="95"/>
    </location>
</feature>
<dbReference type="PANTHER" id="PTHR14482:SF0">
    <property type="entry name" value="PROTEIN CUSTOS"/>
    <property type="match status" value="1"/>
</dbReference>
<dbReference type="Proteomes" id="UP000094527">
    <property type="component" value="Unassembled WGS sequence"/>
</dbReference>
<dbReference type="GO" id="GO:0005635">
    <property type="term" value="C:nuclear envelope"/>
    <property type="evidence" value="ECO:0007669"/>
    <property type="project" value="UniProtKB-SubCell"/>
</dbReference>
<comment type="subcellular location">
    <subcellularLocation>
        <location evidence="1">Nucleus envelope</location>
    </subcellularLocation>
</comment>
<evidence type="ECO:0000313" key="8">
    <source>
        <dbReference type="EMBL" id="ODM95926.1"/>
    </source>
</evidence>